<reference evidence="1 2" key="1">
    <citation type="journal article" date="2024" name="Nat. Commun.">
        <title>Phylogenomics reveals the evolutionary origins of lichenization in chlorophyte algae.</title>
        <authorList>
            <person name="Puginier C."/>
            <person name="Libourel C."/>
            <person name="Otte J."/>
            <person name="Skaloud P."/>
            <person name="Haon M."/>
            <person name="Grisel S."/>
            <person name="Petersen M."/>
            <person name="Berrin J.G."/>
            <person name="Delaux P.M."/>
            <person name="Dal Grande F."/>
            <person name="Keller J."/>
        </authorList>
    </citation>
    <scope>NUCLEOTIDE SEQUENCE [LARGE SCALE GENOMIC DNA]</scope>
    <source>
        <strain evidence="1 2">SAG 2036</strain>
    </source>
</reference>
<sequence>MVQQSRSRLKVKHWTLISTVAANPSSGHSKEQLFLTASPGITRDISASLESLELGATLYTQDLAAFGQLERLRHLDLTLLNHCVIDEASLCALGGLTALHTLLIKLSLPALPGQLLYSSLAFLKISPVQHLGLPATPQILTDSPELPMLMHLESGSIRVSWPYKFLSMRTR</sequence>
<dbReference type="Proteomes" id="UP001465755">
    <property type="component" value="Unassembled WGS sequence"/>
</dbReference>
<protein>
    <submittedName>
        <fullName evidence="1">Uncharacterized protein</fullName>
    </submittedName>
</protein>
<keyword evidence="2" id="KW-1185">Reference proteome</keyword>
<gene>
    <name evidence="1" type="ORF">WJX73_002281</name>
</gene>
<dbReference type="EMBL" id="JALJOQ010000005">
    <property type="protein sequence ID" value="KAK9813361.1"/>
    <property type="molecule type" value="Genomic_DNA"/>
</dbReference>
<accession>A0AAW1PY58</accession>
<evidence type="ECO:0000313" key="2">
    <source>
        <dbReference type="Proteomes" id="UP001465755"/>
    </source>
</evidence>
<proteinExistence type="predicted"/>
<organism evidence="1 2">
    <name type="scientific">Symbiochloris irregularis</name>
    <dbReference type="NCBI Taxonomy" id="706552"/>
    <lineage>
        <taxon>Eukaryota</taxon>
        <taxon>Viridiplantae</taxon>
        <taxon>Chlorophyta</taxon>
        <taxon>core chlorophytes</taxon>
        <taxon>Trebouxiophyceae</taxon>
        <taxon>Trebouxiales</taxon>
        <taxon>Trebouxiaceae</taxon>
        <taxon>Symbiochloris</taxon>
    </lineage>
</organism>
<comment type="caution">
    <text evidence="1">The sequence shown here is derived from an EMBL/GenBank/DDBJ whole genome shotgun (WGS) entry which is preliminary data.</text>
</comment>
<dbReference type="AlphaFoldDB" id="A0AAW1PY58"/>
<name>A0AAW1PY58_9CHLO</name>
<evidence type="ECO:0000313" key="1">
    <source>
        <dbReference type="EMBL" id="KAK9813361.1"/>
    </source>
</evidence>